<sequence length="431" mass="45817">MPSPLPRLAPTLLALVLPLALLTPAASLAGTTAATAADGATAARAGTAKISYRQTDDGVGFRAGRLSGTRTARGAVVLDERTSSTRLGGTRYDVGRWISPWESTAFGFTELIASWRARTPGDSLVVVQVRGRDADGATSSWDTLARWTSGDRHVLRTTLSGQADDLASVNVDTWVAREDAGLRGYQLRVSLLRRAGARTASPRLSTVGAVVSRQPASTPATSAPGVVARAGGRVLRVPRYSQMIHEGDYPQYGGGGESWCSPTSTSMVLSYYDALPHARQWSWVADDHRNPWVDDTARRVYDHGYRGAGNWPFNTAYAGLHTRESYVTRLADLRAAERLVAAGVPVVISIAFGAGELDGAPISASNGHLLVVVGFRADGDVVVNDPAAARNKGVRRTYDRGQLERAWLEASGGTAYVISDGRAMPRGASFA</sequence>
<accession>A0A9X2DAY7</accession>
<proteinExistence type="predicted"/>
<feature type="signal peptide" evidence="1">
    <location>
        <begin position="1"/>
        <end position="29"/>
    </location>
</feature>
<feature type="domain" description="Peptidase C39-like" evidence="2">
    <location>
        <begin position="235"/>
        <end position="387"/>
    </location>
</feature>
<reference evidence="3" key="1">
    <citation type="submission" date="2022-05" db="EMBL/GenBank/DDBJ databases">
        <authorList>
            <person name="Tuo L."/>
        </authorList>
    </citation>
    <scope>NUCLEOTIDE SEQUENCE</scope>
    <source>
        <strain evidence="3">BSK12Z-4</strain>
    </source>
</reference>
<organism evidence="3 4">
    <name type="scientific">Nocardioides bruguierae</name>
    <dbReference type="NCBI Taxonomy" id="2945102"/>
    <lineage>
        <taxon>Bacteria</taxon>
        <taxon>Bacillati</taxon>
        <taxon>Actinomycetota</taxon>
        <taxon>Actinomycetes</taxon>
        <taxon>Propionibacteriales</taxon>
        <taxon>Nocardioidaceae</taxon>
        <taxon>Nocardioides</taxon>
    </lineage>
</organism>
<evidence type="ECO:0000313" key="4">
    <source>
        <dbReference type="Proteomes" id="UP001139485"/>
    </source>
</evidence>
<dbReference type="AlphaFoldDB" id="A0A9X2DAY7"/>
<dbReference type="Proteomes" id="UP001139485">
    <property type="component" value="Unassembled WGS sequence"/>
</dbReference>
<name>A0A9X2DAY7_9ACTN</name>
<evidence type="ECO:0000313" key="3">
    <source>
        <dbReference type="EMBL" id="MCM0622355.1"/>
    </source>
</evidence>
<evidence type="ECO:0000256" key="1">
    <source>
        <dbReference type="SAM" id="SignalP"/>
    </source>
</evidence>
<dbReference type="InterPro" id="IPR039564">
    <property type="entry name" value="Peptidase_C39-like"/>
</dbReference>
<comment type="caution">
    <text evidence="3">The sequence shown here is derived from an EMBL/GenBank/DDBJ whole genome shotgun (WGS) entry which is preliminary data.</text>
</comment>
<feature type="chain" id="PRO_5040774656" evidence="1">
    <location>
        <begin position="30"/>
        <end position="431"/>
    </location>
</feature>
<keyword evidence="4" id="KW-1185">Reference proteome</keyword>
<dbReference type="EMBL" id="JAMOIL010000033">
    <property type="protein sequence ID" value="MCM0622355.1"/>
    <property type="molecule type" value="Genomic_DNA"/>
</dbReference>
<dbReference type="Gene3D" id="3.90.70.10">
    <property type="entry name" value="Cysteine proteinases"/>
    <property type="match status" value="1"/>
</dbReference>
<dbReference type="Pfam" id="PF13529">
    <property type="entry name" value="Peptidase_C39_2"/>
    <property type="match status" value="1"/>
</dbReference>
<protein>
    <submittedName>
        <fullName evidence="3">C39 family peptidase</fullName>
    </submittedName>
</protein>
<keyword evidence="1" id="KW-0732">Signal</keyword>
<gene>
    <name evidence="3" type="ORF">M8330_18855</name>
</gene>
<evidence type="ECO:0000259" key="2">
    <source>
        <dbReference type="Pfam" id="PF13529"/>
    </source>
</evidence>
<dbReference type="RefSeq" id="WP_250828580.1">
    <property type="nucleotide sequence ID" value="NZ_JAMOIL010000033.1"/>
</dbReference>